<proteinExistence type="predicted"/>
<evidence type="ECO:0000313" key="1">
    <source>
        <dbReference type="EMBL" id="KAJ1214696.1"/>
    </source>
</evidence>
<dbReference type="AlphaFoldDB" id="A0AAV7WPU8"/>
<name>A0AAV7WPU8_PLEWA</name>
<reference evidence="1" key="1">
    <citation type="journal article" date="2022" name="bioRxiv">
        <title>Sequencing and chromosome-scale assembly of the giantPleurodeles waltlgenome.</title>
        <authorList>
            <person name="Brown T."/>
            <person name="Elewa A."/>
            <person name="Iarovenko S."/>
            <person name="Subramanian E."/>
            <person name="Araus A.J."/>
            <person name="Petzold A."/>
            <person name="Susuki M."/>
            <person name="Suzuki K.-i.T."/>
            <person name="Hayashi T."/>
            <person name="Toyoda A."/>
            <person name="Oliveira C."/>
            <person name="Osipova E."/>
            <person name="Leigh N.D."/>
            <person name="Simon A."/>
            <person name="Yun M.H."/>
        </authorList>
    </citation>
    <scope>NUCLEOTIDE SEQUENCE</scope>
    <source>
        <strain evidence="1">20211129_DDA</strain>
        <tissue evidence="1">Liver</tissue>
    </source>
</reference>
<dbReference type="EMBL" id="JANPWB010000001">
    <property type="protein sequence ID" value="KAJ1214696.1"/>
    <property type="molecule type" value="Genomic_DNA"/>
</dbReference>
<keyword evidence="2" id="KW-1185">Reference proteome</keyword>
<accession>A0AAV7WPU8</accession>
<comment type="caution">
    <text evidence="1">The sequence shown here is derived from an EMBL/GenBank/DDBJ whole genome shotgun (WGS) entry which is preliminary data.</text>
</comment>
<organism evidence="1 2">
    <name type="scientific">Pleurodeles waltl</name>
    <name type="common">Iberian ribbed newt</name>
    <dbReference type="NCBI Taxonomy" id="8319"/>
    <lineage>
        <taxon>Eukaryota</taxon>
        <taxon>Metazoa</taxon>
        <taxon>Chordata</taxon>
        <taxon>Craniata</taxon>
        <taxon>Vertebrata</taxon>
        <taxon>Euteleostomi</taxon>
        <taxon>Amphibia</taxon>
        <taxon>Batrachia</taxon>
        <taxon>Caudata</taxon>
        <taxon>Salamandroidea</taxon>
        <taxon>Salamandridae</taxon>
        <taxon>Pleurodelinae</taxon>
        <taxon>Pleurodeles</taxon>
    </lineage>
</organism>
<evidence type="ECO:0000313" key="2">
    <source>
        <dbReference type="Proteomes" id="UP001066276"/>
    </source>
</evidence>
<gene>
    <name evidence="1" type="ORF">NDU88_002314</name>
</gene>
<dbReference type="Proteomes" id="UP001066276">
    <property type="component" value="Chromosome 1_1"/>
</dbReference>
<protein>
    <submittedName>
        <fullName evidence="1">Uncharacterized protein</fullName>
    </submittedName>
</protein>
<sequence>MSQSHHGDRRAAVELCVTDVGDMALGTHLVAELRRCGGDIRPAVSVTVIALSGVTAPVQVAAQSQTVTPVPKLLWNRCTWFLRGCNPGDYELDLAPLCKSLQVNKRAQVLAEEIFDIPETF</sequence>